<evidence type="ECO:0000256" key="1">
    <source>
        <dbReference type="SAM" id="MobiDB-lite"/>
    </source>
</evidence>
<accession>A0A9W8PHA9</accession>
<protein>
    <recommendedName>
        <fullName evidence="3">DUF6536 domain-containing protein</fullName>
    </recommendedName>
</protein>
<keyword evidence="2" id="KW-0472">Membrane</keyword>
<feature type="transmembrane region" description="Helical" evidence="2">
    <location>
        <begin position="91"/>
        <end position="110"/>
    </location>
</feature>
<reference evidence="4" key="1">
    <citation type="submission" date="2022-10" db="EMBL/GenBank/DDBJ databases">
        <title>Fusarium specimens isolated from Avocado Roots.</title>
        <authorList>
            <person name="Stajich J."/>
            <person name="Roper C."/>
            <person name="Heimlech-Rivalta G."/>
        </authorList>
    </citation>
    <scope>NUCLEOTIDE SEQUENCE</scope>
    <source>
        <strain evidence="4">CF00143</strain>
    </source>
</reference>
<dbReference type="Proteomes" id="UP001152130">
    <property type="component" value="Unassembled WGS sequence"/>
</dbReference>
<comment type="caution">
    <text evidence="4">The sequence shown here is derived from an EMBL/GenBank/DDBJ whole genome shotgun (WGS) entry which is preliminary data.</text>
</comment>
<dbReference type="PANTHER" id="PTHR35395">
    <property type="entry name" value="DUF6536 DOMAIN-CONTAINING PROTEIN"/>
    <property type="match status" value="1"/>
</dbReference>
<feature type="domain" description="DUF6536" evidence="3">
    <location>
        <begin position="36"/>
        <end position="167"/>
    </location>
</feature>
<dbReference type="InterPro" id="IPR046623">
    <property type="entry name" value="DUF6536"/>
</dbReference>
<proteinExistence type="predicted"/>
<evidence type="ECO:0000313" key="5">
    <source>
        <dbReference type="Proteomes" id="UP001152130"/>
    </source>
</evidence>
<dbReference type="EMBL" id="JAPDHF010000020">
    <property type="protein sequence ID" value="KAJ4005939.1"/>
    <property type="molecule type" value="Genomic_DNA"/>
</dbReference>
<sequence length="176" mass="19366">MAVSKAIAEEVAPASRDRPEGQIPVNTSTTSKRAKWRVSLIGGAFACIVVLVINLGVTIWSSVALKNESSETSSRRIIYEGSCSDSRTLNVVIHLIINIFGSILLAASNYGMQCLSAPTRADVDQAHARQRWMDIGIPSFRNLRMISRTRVSLWILLVLSSVPLHLFLFLLNNMAL</sequence>
<gene>
    <name evidence="4" type="ORF">NW766_010763</name>
</gene>
<dbReference type="AlphaFoldDB" id="A0A9W8PHA9"/>
<dbReference type="Pfam" id="PF20163">
    <property type="entry name" value="DUF6536"/>
    <property type="match status" value="1"/>
</dbReference>
<keyword evidence="2" id="KW-1133">Transmembrane helix</keyword>
<feature type="transmembrane region" description="Helical" evidence="2">
    <location>
        <begin position="151"/>
        <end position="171"/>
    </location>
</feature>
<evidence type="ECO:0000313" key="4">
    <source>
        <dbReference type="EMBL" id="KAJ4005939.1"/>
    </source>
</evidence>
<evidence type="ECO:0000259" key="3">
    <source>
        <dbReference type="Pfam" id="PF20163"/>
    </source>
</evidence>
<keyword evidence="2" id="KW-0812">Transmembrane</keyword>
<dbReference type="PANTHER" id="PTHR35395:SF1">
    <property type="entry name" value="DUF6536 DOMAIN-CONTAINING PROTEIN"/>
    <property type="match status" value="1"/>
</dbReference>
<feature type="region of interest" description="Disordered" evidence="1">
    <location>
        <begin position="9"/>
        <end position="28"/>
    </location>
</feature>
<feature type="transmembrane region" description="Helical" evidence="2">
    <location>
        <begin position="38"/>
        <end position="60"/>
    </location>
</feature>
<keyword evidence="5" id="KW-1185">Reference proteome</keyword>
<organism evidence="4 5">
    <name type="scientific">Fusarium irregulare</name>
    <dbReference type="NCBI Taxonomy" id="2494466"/>
    <lineage>
        <taxon>Eukaryota</taxon>
        <taxon>Fungi</taxon>
        <taxon>Dikarya</taxon>
        <taxon>Ascomycota</taxon>
        <taxon>Pezizomycotina</taxon>
        <taxon>Sordariomycetes</taxon>
        <taxon>Hypocreomycetidae</taxon>
        <taxon>Hypocreales</taxon>
        <taxon>Nectriaceae</taxon>
        <taxon>Fusarium</taxon>
        <taxon>Fusarium incarnatum-equiseti species complex</taxon>
    </lineage>
</organism>
<evidence type="ECO:0000256" key="2">
    <source>
        <dbReference type="SAM" id="Phobius"/>
    </source>
</evidence>
<name>A0A9W8PHA9_9HYPO</name>